<organism evidence="1 2">
    <name type="scientific">Oryza sativa subsp. japonica</name>
    <name type="common">Rice</name>
    <dbReference type="NCBI Taxonomy" id="39947"/>
    <lineage>
        <taxon>Eukaryota</taxon>
        <taxon>Viridiplantae</taxon>
        <taxon>Streptophyta</taxon>
        <taxon>Embryophyta</taxon>
        <taxon>Tracheophyta</taxon>
        <taxon>Spermatophyta</taxon>
        <taxon>Magnoliopsida</taxon>
        <taxon>Liliopsida</taxon>
        <taxon>Poales</taxon>
        <taxon>Poaceae</taxon>
        <taxon>BOP clade</taxon>
        <taxon>Oryzoideae</taxon>
        <taxon>Oryzeae</taxon>
        <taxon>Oryzinae</taxon>
        <taxon>Oryza</taxon>
        <taxon>Oryza sativa</taxon>
    </lineage>
</organism>
<dbReference type="InParanoid" id="A0A0P0XTP3"/>
<protein>
    <submittedName>
        <fullName evidence="1">Os10g0315900 protein</fullName>
    </submittedName>
</protein>
<reference evidence="1 2" key="3">
    <citation type="journal article" date="2013" name="Rice">
        <title>Improvement of the Oryza sativa Nipponbare reference genome using next generation sequence and optical map data.</title>
        <authorList>
            <person name="Kawahara Y."/>
            <person name="de la Bastide M."/>
            <person name="Hamilton J.P."/>
            <person name="Kanamori H."/>
            <person name="McCombie W.R."/>
            <person name="Ouyang S."/>
            <person name="Schwartz D.C."/>
            <person name="Tanaka T."/>
            <person name="Wu J."/>
            <person name="Zhou S."/>
            <person name="Childs K.L."/>
            <person name="Davidson R.M."/>
            <person name="Lin H."/>
            <person name="Quesada-Ocampo L."/>
            <person name="Vaillancourt B."/>
            <person name="Sakai H."/>
            <person name="Lee S.S."/>
            <person name="Kim J."/>
            <person name="Numa H."/>
            <person name="Itoh T."/>
            <person name="Buell C.R."/>
            <person name="Matsumoto T."/>
        </authorList>
    </citation>
    <scope>NUCLEOTIDE SEQUENCE [LARGE SCALE GENOMIC DNA]</scope>
    <source>
        <strain evidence="2">cv. Nipponbare</strain>
    </source>
</reference>
<proteinExistence type="predicted"/>
<evidence type="ECO:0000313" key="1">
    <source>
        <dbReference type="EMBL" id="BAT10293.1"/>
    </source>
</evidence>
<dbReference type="AlphaFoldDB" id="A0A0P0XTP3"/>
<keyword evidence="2" id="KW-1185">Reference proteome</keyword>
<accession>A0A0P0XTP3</accession>
<reference evidence="1 2" key="2">
    <citation type="journal article" date="2013" name="Plant Cell Physiol.">
        <title>Rice Annotation Project Database (RAP-DB): an integrative and interactive database for rice genomics.</title>
        <authorList>
            <person name="Sakai H."/>
            <person name="Lee S.S."/>
            <person name="Tanaka T."/>
            <person name="Numa H."/>
            <person name="Kim J."/>
            <person name="Kawahara Y."/>
            <person name="Wakimoto H."/>
            <person name="Yang C.C."/>
            <person name="Iwamoto M."/>
            <person name="Abe T."/>
            <person name="Yamada Y."/>
            <person name="Muto A."/>
            <person name="Inokuchi H."/>
            <person name="Ikemura T."/>
            <person name="Matsumoto T."/>
            <person name="Sasaki T."/>
            <person name="Itoh T."/>
        </authorList>
    </citation>
    <scope>NUCLEOTIDE SEQUENCE [LARGE SCALE GENOMIC DNA]</scope>
    <source>
        <strain evidence="2">cv. Nipponbare</strain>
    </source>
</reference>
<reference evidence="2" key="1">
    <citation type="journal article" date="2005" name="Nature">
        <title>The map-based sequence of the rice genome.</title>
        <authorList>
            <consortium name="International rice genome sequencing project (IRGSP)"/>
            <person name="Matsumoto T."/>
            <person name="Wu J."/>
            <person name="Kanamori H."/>
            <person name="Katayose Y."/>
            <person name="Fujisawa M."/>
            <person name="Namiki N."/>
            <person name="Mizuno H."/>
            <person name="Yamamoto K."/>
            <person name="Antonio B.A."/>
            <person name="Baba T."/>
            <person name="Sakata K."/>
            <person name="Nagamura Y."/>
            <person name="Aoki H."/>
            <person name="Arikawa K."/>
            <person name="Arita K."/>
            <person name="Bito T."/>
            <person name="Chiden Y."/>
            <person name="Fujitsuka N."/>
            <person name="Fukunaka R."/>
            <person name="Hamada M."/>
            <person name="Harada C."/>
            <person name="Hayashi A."/>
            <person name="Hijishita S."/>
            <person name="Honda M."/>
            <person name="Hosokawa S."/>
            <person name="Ichikawa Y."/>
            <person name="Idonuma A."/>
            <person name="Iijima M."/>
            <person name="Ikeda M."/>
            <person name="Ikeno M."/>
            <person name="Ito K."/>
            <person name="Ito S."/>
            <person name="Ito T."/>
            <person name="Ito Y."/>
            <person name="Ito Y."/>
            <person name="Iwabuchi A."/>
            <person name="Kamiya K."/>
            <person name="Karasawa W."/>
            <person name="Kurita K."/>
            <person name="Katagiri S."/>
            <person name="Kikuta A."/>
            <person name="Kobayashi H."/>
            <person name="Kobayashi N."/>
            <person name="Machita K."/>
            <person name="Maehara T."/>
            <person name="Masukawa M."/>
            <person name="Mizubayashi T."/>
            <person name="Mukai Y."/>
            <person name="Nagasaki H."/>
            <person name="Nagata Y."/>
            <person name="Naito S."/>
            <person name="Nakashima M."/>
            <person name="Nakama Y."/>
            <person name="Nakamichi Y."/>
            <person name="Nakamura M."/>
            <person name="Meguro A."/>
            <person name="Negishi M."/>
            <person name="Ohta I."/>
            <person name="Ohta T."/>
            <person name="Okamoto M."/>
            <person name="Ono N."/>
            <person name="Saji S."/>
            <person name="Sakaguchi M."/>
            <person name="Sakai K."/>
            <person name="Shibata M."/>
            <person name="Shimokawa T."/>
            <person name="Song J."/>
            <person name="Takazaki Y."/>
            <person name="Terasawa K."/>
            <person name="Tsugane M."/>
            <person name="Tsuji K."/>
            <person name="Ueda S."/>
            <person name="Waki K."/>
            <person name="Yamagata H."/>
            <person name="Yamamoto M."/>
            <person name="Yamamoto S."/>
            <person name="Yamane H."/>
            <person name="Yoshiki S."/>
            <person name="Yoshihara R."/>
            <person name="Yukawa K."/>
            <person name="Zhong H."/>
            <person name="Yano M."/>
            <person name="Yuan Q."/>
            <person name="Ouyang S."/>
            <person name="Liu J."/>
            <person name="Jones K.M."/>
            <person name="Gansberger K."/>
            <person name="Moffat K."/>
            <person name="Hill J."/>
            <person name="Bera J."/>
            <person name="Fadrosh D."/>
            <person name="Jin S."/>
            <person name="Johri S."/>
            <person name="Kim M."/>
            <person name="Overton L."/>
            <person name="Reardon M."/>
            <person name="Tsitrin T."/>
            <person name="Vuong H."/>
            <person name="Weaver B."/>
            <person name="Ciecko A."/>
            <person name="Tallon L."/>
            <person name="Jackson J."/>
            <person name="Pai G."/>
            <person name="Aken S.V."/>
            <person name="Utterback T."/>
            <person name="Reidmuller S."/>
            <person name="Feldblyum T."/>
            <person name="Hsiao J."/>
            <person name="Zismann V."/>
            <person name="Iobst S."/>
            <person name="de Vazeille A.R."/>
            <person name="Buell C.R."/>
            <person name="Ying K."/>
            <person name="Li Y."/>
            <person name="Lu T."/>
            <person name="Huang Y."/>
            <person name="Zhao Q."/>
            <person name="Feng Q."/>
            <person name="Zhang L."/>
            <person name="Zhu J."/>
            <person name="Weng Q."/>
            <person name="Mu J."/>
            <person name="Lu Y."/>
            <person name="Fan D."/>
            <person name="Liu Y."/>
            <person name="Guan J."/>
            <person name="Zhang Y."/>
            <person name="Yu S."/>
            <person name="Liu X."/>
            <person name="Zhang Y."/>
            <person name="Hong G."/>
            <person name="Han B."/>
            <person name="Choisne N."/>
            <person name="Demange N."/>
            <person name="Orjeda G."/>
            <person name="Samain S."/>
            <person name="Cattolico L."/>
            <person name="Pelletier E."/>
            <person name="Couloux A."/>
            <person name="Segurens B."/>
            <person name="Wincker P."/>
            <person name="D'Hont A."/>
            <person name="Scarpelli C."/>
            <person name="Weissenbach J."/>
            <person name="Salanoubat M."/>
            <person name="Quetier F."/>
            <person name="Yu Y."/>
            <person name="Kim H.R."/>
            <person name="Rambo T."/>
            <person name="Currie J."/>
            <person name="Collura K."/>
            <person name="Luo M."/>
            <person name="Yang T."/>
            <person name="Ammiraju J.S.S."/>
            <person name="Engler F."/>
            <person name="Soderlund C."/>
            <person name="Wing R.A."/>
            <person name="Palmer L.E."/>
            <person name="de la Bastide M."/>
            <person name="Spiegel L."/>
            <person name="Nascimento L."/>
            <person name="Zutavern T."/>
            <person name="O'Shaughnessy A."/>
            <person name="Dike S."/>
            <person name="Dedhia N."/>
            <person name="Preston R."/>
            <person name="Balija V."/>
            <person name="McCombie W.R."/>
            <person name="Chow T."/>
            <person name="Chen H."/>
            <person name="Chung M."/>
            <person name="Chen C."/>
            <person name="Shaw J."/>
            <person name="Wu H."/>
            <person name="Hsiao K."/>
            <person name="Chao Y."/>
            <person name="Chu M."/>
            <person name="Cheng C."/>
            <person name="Hour A."/>
            <person name="Lee P."/>
            <person name="Lin S."/>
            <person name="Lin Y."/>
            <person name="Liou J."/>
            <person name="Liu S."/>
            <person name="Hsing Y."/>
            <person name="Raghuvanshi S."/>
            <person name="Mohanty A."/>
            <person name="Bharti A.K."/>
            <person name="Gaur A."/>
            <person name="Gupta V."/>
            <person name="Kumar D."/>
            <person name="Ravi V."/>
            <person name="Vij S."/>
            <person name="Kapur A."/>
            <person name="Khurana P."/>
            <person name="Khurana P."/>
            <person name="Khurana J.P."/>
            <person name="Tyagi A.K."/>
            <person name="Gaikwad K."/>
            <person name="Singh A."/>
            <person name="Dalal V."/>
            <person name="Srivastava S."/>
            <person name="Dixit A."/>
            <person name="Pal A.K."/>
            <person name="Ghazi I.A."/>
            <person name="Yadav M."/>
            <person name="Pandit A."/>
            <person name="Bhargava A."/>
            <person name="Sureshbabu K."/>
            <person name="Batra K."/>
            <person name="Sharma T.R."/>
            <person name="Mohapatra T."/>
            <person name="Singh N.K."/>
            <person name="Messing J."/>
            <person name="Nelson A.B."/>
            <person name="Fuks G."/>
            <person name="Kavchok S."/>
            <person name="Keizer G."/>
            <person name="Linton E."/>
            <person name="Llaca V."/>
            <person name="Song R."/>
            <person name="Tanyolac B."/>
            <person name="Young S."/>
            <person name="Ho-Il K."/>
            <person name="Hahn J.H."/>
            <person name="Sangsakoo G."/>
            <person name="Vanavichit A."/>
            <person name="de Mattos Luiz.A.T."/>
            <person name="Zimmer P.D."/>
            <person name="Malone G."/>
            <person name="Dellagostin O."/>
            <person name="de Oliveira A.C."/>
            <person name="Bevan M."/>
            <person name="Bancroft I."/>
            <person name="Minx P."/>
            <person name="Cordum H."/>
            <person name="Wilson R."/>
            <person name="Cheng Z."/>
            <person name="Jin W."/>
            <person name="Jiang J."/>
            <person name="Leong S.A."/>
            <person name="Iwama H."/>
            <person name="Gojobori T."/>
            <person name="Itoh T."/>
            <person name="Niimura Y."/>
            <person name="Fujii Y."/>
            <person name="Habara T."/>
            <person name="Sakai H."/>
            <person name="Sato Y."/>
            <person name="Wilson G."/>
            <person name="Kumar K."/>
            <person name="McCouch S."/>
            <person name="Juretic N."/>
            <person name="Hoen D."/>
            <person name="Wright S."/>
            <person name="Bruskiewich R."/>
            <person name="Bureau T."/>
            <person name="Miyao A."/>
            <person name="Hirochika H."/>
            <person name="Nishikawa T."/>
            <person name="Kadowaki K."/>
            <person name="Sugiura M."/>
            <person name="Burr B."/>
            <person name="Sasaki T."/>
        </authorList>
    </citation>
    <scope>NUCLEOTIDE SEQUENCE [LARGE SCALE GENOMIC DNA]</scope>
    <source>
        <strain evidence="2">cv. Nipponbare</strain>
    </source>
</reference>
<gene>
    <name evidence="1" type="ordered locus">Os10g0315900</name>
    <name evidence="1" type="ORF">OSNPB_100315900</name>
</gene>
<name>A0A0P0XTP3_ORYSJ</name>
<dbReference type="Gramene" id="Os10t0315900-00">
    <property type="protein sequence ID" value="Os10t0315900-00"/>
    <property type="gene ID" value="Os10g0315900"/>
</dbReference>
<sequence length="102" mass="11157">MYQRFDPAQPRMPSAAHQTLLSAAFLILQRLSSSPFPAHQAVPEQKLPFESSSPQPHRFLVVQQPICAQVFGVSIQLPLDSSSSHLTASEVAIGAPVPLWLK</sequence>
<dbReference type="Proteomes" id="UP000059680">
    <property type="component" value="Chromosome 10"/>
</dbReference>
<dbReference type="PaxDb" id="39947-A0A0P0XTP3"/>
<evidence type="ECO:0000313" key="2">
    <source>
        <dbReference type="Proteomes" id="UP000059680"/>
    </source>
</evidence>
<dbReference type="EMBL" id="AP014966">
    <property type="protein sequence ID" value="BAT10293.1"/>
    <property type="molecule type" value="Genomic_DNA"/>
</dbReference>